<evidence type="ECO:0000256" key="4">
    <source>
        <dbReference type="ARBA" id="ARBA00022676"/>
    </source>
</evidence>
<evidence type="ECO:0000256" key="6">
    <source>
        <dbReference type="ARBA" id="ARBA00022692"/>
    </source>
</evidence>
<feature type="compositionally biased region" description="Basic residues" evidence="13">
    <location>
        <begin position="509"/>
        <end position="521"/>
    </location>
</feature>
<comment type="subcellular location">
    <subcellularLocation>
        <location evidence="1">Cell membrane</location>
        <topology evidence="1">Multi-pass membrane protein</topology>
    </subcellularLocation>
</comment>
<dbReference type="EMBL" id="BMAT01014004">
    <property type="protein sequence ID" value="GFS24687.1"/>
    <property type="molecule type" value="Genomic_DNA"/>
</dbReference>
<dbReference type="GO" id="GO:0006031">
    <property type="term" value="P:chitin biosynthetic process"/>
    <property type="evidence" value="ECO:0007669"/>
    <property type="project" value="TreeGrafter"/>
</dbReference>
<keyword evidence="3" id="KW-1003">Cell membrane</keyword>
<dbReference type="InterPro" id="IPR004835">
    <property type="entry name" value="Chitin_synth"/>
</dbReference>
<keyword evidence="8" id="KW-0175">Coiled coil</keyword>
<keyword evidence="16" id="KW-1185">Reference proteome</keyword>
<dbReference type="PANTHER" id="PTHR22914">
    <property type="entry name" value="CHITIN SYNTHASE"/>
    <property type="match status" value="1"/>
</dbReference>
<evidence type="ECO:0000256" key="12">
    <source>
        <dbReference type="ARBA" id="ARBA00048014"/>
    </source>
</evidence>
<proteinExistence type="inferred from homology"/>
<dbReference type="Proteomes" id="UP000762676">
    <property type="component" value="Unassembled WGS sequence"/>
</dbReference>
<evidence type="ECO:0000256" key="11">
    <source>
        <dbReference type="ARBA" id="ARBA00046329"/>
    </source>
</evidence>
<evidence type="ECO:0000256" key="13">
    <source>
        <dbReference type="SAM" id="MobiDB-lite"/>
    </source>
</evidence>
<evidence type="ECO:0000256" key="7">
    <source>
        <dbReference type="ARBA" id="ARBA00022989"/>
    </source>
</evidence>
<feature type="region of interest" description="Disordered" evidence="13">
    <location>
        <begin position="1220"/>
        <end position="1270"/>
    </location>
</feature>
<accession>A0AAV4JUV5</accession>
<sequence>MRKQYHTLKSNVISLCQLFNQSYGHKCNWKRPLKIVCFFLAMAIQVGLPAYLLARNFSSFVLPQDEDHAKETPVSVTLLKDLGWELPIALWLVSLSWWENYFPVSEKSKPVLRQLQDTRDTCCVLLSPIKVGLILLLARYLPDQTFSMYEWEPNSGNSQMEFYAIHFSLLGIILGSSILCTYLGGLACKLHMQRAAFAFPLVLSPPASLAVVYLQCRYQFLPDTWHIGTWYCPNLDWENLKEPVVVGAVLWLSYCVITSQIWFPKVERMAKAERLFLTPHFNSIFPEINLTLRRREDKGAKKSGSSANLKSHKHRGKDTPGDAGYKPSTPDDGDVPTIYVCATMWHETKREMTQLLKSLFRLDYNHCASKLAQEKFNIRDPDFFHMEIHILFDDAFELDEKTKKYVPNQWVCQLISCMEEAARSVVKGFIFIPHPIKVNTPYGGRLVWTMPGQNKLIVHLKDKNKIRHRKRWSQVMYMYYLLGFKMLGHGDGSHITEEDRKEHHNNSTLRHRKRKGTEKTHRKNLPCRQMLMRLNKKDYDELIDNSENTFILTLDGDIDFKPDAVRLLVDRMKKDKKVAAVCGRIHPIGAGPMVWYQQFEYAVSHWLQKAAEHVFGCVLCCPGCFSLFRASALMDDNVLKTYTTKPTEARHYIQFEQGEDRWLCTLLLQQGYRIDYSACADALTYAPESFAEFFNQRRRWSPSTLANIIDLLGSWRTTIRLNDNISRLYMLYQIIIMTSTVISPSFLILMMTYSFQTVLGLSRLWSYVASVMPVALYIFVCLTKKNKTQIQVGAVLAAIYAVVMMIITVSTLISIVEDNFGSPNVVFIALLSFIFIIASFLHPQEFFCLLPGVLYFLTIPTNFLLLTVFYLCNLNNVSWGTRETHTKTPEEKLEIEARAAAKKEKSYNLFSAKWLKNVVDELRDLVKTVWGLKDDLARQQQQQQQQPVTETTEANASKPESDLDPTQQPGYEADPKKPTWLQLSSTGKGPVEFLNESETDFWHFMIKKYLHPLDLSQADKKALSDDLREVRNTVVFICIMINALWTVIALQLQASEDRLQSIYIAGRYEPIAVLFLGVFALILVLQFIGMVIHSWGTFLHFMSTTHIDWFRHTHSDDEFARYVVQEVAKSQSLEPRADYDYEDDESSEDSLDQTLQSSVDDDDTTSINNDSTQPHTHHSRSIEQPHHQQLLPEHLLRRSSHAGHFPRLEKVLDHRLMMQRNRHSSKSNKGKVLTRQDSWASSESGTSGAGSSGVWQGWRPSGPKRPDNRKHFWNAYHAKNATMRMRFERLRDNVIEEEQGELESVKVV</sequence>
<dbReference type="Gene3D" id="3.90.550.10">
    <property type="entry name" value="Spore Coat Polysaccharide Biosynthesis Protein SpsA, Chain A"/>
    <property type="match status" value="1"/>
</dbReference>
<organism evidence="15 16">
    <name type="scientific">Elysia marginata</name>
    <dbReference type="NCBI Taxonomy" id="1093978"/>
    <lineage>
        <taxon>Eukaryota</taxon>
        <taxon>Metazoa</taxon>
        <taxon>Spiralia</taxon>
        <taxon>Lophotrochozoa</taxon>
        <taxon>Mollusca</taxon>
        <taxon>Gastropoda</taxon>
        <taxon>Heterobranchia</taxon>
        <taxon>Euthyneura</taxon>
        <taxon>Panpulmonata</taxon>
        <taxon>Sacoglossa</taxon>
        <taxon>Placobranchoidea</taxon>
        <taxon>Plakobranchidae</taxon>
        <taxon>Elysia</taxon>
    </lineage>
</organism>
<dbReference type="PANTHER" id="PTHR22914:SF42">
    <property type="entry name" value="CHITIN SYNTHASE"/>
    <property type="match status" value="1"/>
</dbReference>
<feature type="region of interest" description="Disordered" evidence="13">
    <location>
        <begin position="940"/>
        <end position="979"/>
    </location>
</feature>
<protein>
    <recommendedName>
        <fullName evidence="2">chitin synthase</fullName>
        <ecNumber evidence="2">2.4.1.16</ecNumber>
    </recommendedName>
</protein>
<keyword evidence="9 14" id="KW-0472">Membrane</keyword>
<evidence type="ECO:0000256" key="5">
    <source>
        <dbReference type="ARBA" id="ARBA00022679"/>
    </source>
</evidence>
<reference evidence="15 16" key="1">
    <citation type="journal article" date="2021" name="Elife">
        <title>Chloroplast acquisition without the gene transfer in kleptoplastic sea slugs, Plakobranchus ocellatus.</title>
        <authorList>
            <person name="Maeda T."/>
            <person name="Takahashi S."/>
            <person name="Yoshida T."/>
            <person name="Shimamura S."/>
            <person name="Takaki Y."/>
            <person name="Nagai Y."/>
            <person name="Toyoda A."/>
            <person name="Suzuki Y."/>
            <person name="Arimoto A."/>
            <person name="Ishii H."/>
            <person name="Satoh N."/>
            <person name="Nishiyama T."/>
            <person name="Hasebe M."/>
            <person name="Maruyama T."/>
            <person name="Minagawa J."/>
            <person name="Obokata J."/>
            <person name="Shigenobu S."/>
        </authorList>
    </citation>
    <scope>NUCLEOTIDE SEQUENCE [LARGE SCALE GENOMIC DNA]</scope>
</reference>
<feature type="transmembrane region" description="Helical" evidence="14">
    <location>
        <begin position="244"/>
        <end position="263"/>
    </location>
</feature>
<evidence type="ECO:0000256" key="2">
    <source>
        <dbReference type="ARBA" id="ARBA00012543"/>
    </source>
</evidence>
<feature type="transmembrane region" description="Helical" evidence="14">
    <location>
        <begin position="822"/>
        <end position="841"/>
    </location>
</feature>
<comment type="catalytic activity">
    <reaction evidence="12">
        <text>[(1-&gt;4)-N-acetyl-beta-D-glucosaminyl](n) + UDP-N-acetyl-alpha-D-glucosamine = [(1-&gt;4)-N-acetyl-beta-D-glucosaminyl](n+1) + UDP + H(+)</text>
        <dbReference type="Rhea" id="RHEA:16637"/>
        <dbReference type="Rhea" id="RHEA-COMP:9593"/>
        <dbReference type="Rhea" id="RHEA-COMP:9595"/>
        <dbReference type="ChEBI" id="CHEBI:15378"/>
        <dbReference type="ChEBI" id="CHEBI:17029"/>
        <dbReference type="ChEBI" id="CHEBI:57705"/>
        <dbReference type="ChEBI" id="CHEBI:58223"/>
        <dbReference type="EC" id="2.4.1.16"/>
    </reaction>
</comment>
<feature type="transmembrane region" description="Helical" evidence="14">
    <location>
        <begin position="1034"/>
        <end position="1052"/>
    </location>
</feature>
<evidence type="ECO:0000256" key="14">
    <source>
        <dbReference type="SAM" id="Phobius"/>
    </source>
</evidence>
<evidence type="ECO:0000256" key="10">
    <source>
        <dbReference type="ARBA" id="ARBA00023180"/>
    </source>
</evidence>
<name>A0AAV4JUV5_9GAST</name>
<dbReference type="GO" id="GO:0005886">
    <property type="term" value="C:plasma membrane"/>
    <property type="evidence" value="ECO:0007669"/>
    <property type="project" value="UniProtKB-SubCell"/>
</dbReference>
<keyword evidence="5" id="KW-0808">Transferase</keyword>
<feature type="compositionally biased region" description="Acidic residues" evidence="13">
    <location>
        <begin position="1140"/>
        <end position="1151"/>
    </location>
</feature>
<evidence type="ECO:0000256" key="1">
    <source>
        <dbReference type="ARBA" id="ARBA00004651"/>
    </source>
</evidence>
<evidence type="ECO:0000256" key="9">
    <source>
        <dbReference type="ARBA" id="ARBA00023136"/>
    </source>
</evidence>
<dbReference type="InterPro" id="IPR029044">
    <property type="entry name" value="Nucleotide-diphossugar_trans"/>
</dbReference>
<feature type="transmembrane region" description="Helical" evidence="14">
    <location>
        <begin position="794"/>
        <end position="816"/>
    </location>
</feature>
<comment type="similarity">
    <text evidence="11">Belongs to the chitin synthase family. Class IV subfamily.</text>
</comment>
<evidence type="ECO:0000313" key="16">
    <source>
        <dbReference type="Proteomes" id="UP000762676"/>
    </source>
</evidence>
<keyword evidence="10" id="KW-0325">Glycoprotein</keyword>
<evidence type="ECO:0000256" key="8">
    <source>
        <dbReference type="ARBA" id="ARBA00023054"/>
    </source>
</evidence>
<dbReference type="GO" id="GO:0004100">
    <property type="term" value="F:chitin synthase activity"/>
    <property type="evidence" value="ECO:0007669"/>
    <property type="project" value="UniProtKB-EC"/>
</dbReference>
<feature type="compositionally biased region" description="Basic residues" evidence="13">
    <location>
        <begin position="1220"/>
        <end position="1229"/>
    </location>
</feature>
<keyword evidence="4" id="KW-0328">Glycosyltransferase</keyword>
<feature type="transmembrane region" description="Helical" evidence="14">
    <location>
        <begin position="162"/>
        <end position="183"/>
    </location>
</feature>
<feature type="transmembrane region" description="Helical" evidence="14">
    <location>
        <begin position="82"/>
        <end position="102"/>
    </location>
</feature>
<feature type="transmembrane region" description="Helical" evidence="14">
    <location>
        <begin position="123"/>
        <end position="142"/>
    </location>
</feature>
<evidence type="ECO:0000256" key="3">
    <source>
        <dbReference type="ARBA" id="ARBA00022475"/>
    </source>
</evidence>
<dbReference type="CDD" id="cd04190">
    <property type="entry name" value="Chitin_synth_C"/>
    <property type="match status" value="1"/>
</dbReference>
<keyword evidence="7 14" id="KW-1133">Transmembrane helix</keyword>
<dbReference type="FunFam" id="3.90.550.10:FF:000139">
    <property type="entry name" value="Chitin synthase 8"/>
    <property type="match status" value="1"/>
</dbReference>
<gene>
    <name evidence="15" type="ORF">ElyMa_007009700</name>
</gene>
<dbReference type="Pfam" id="PF03142">
    <property type="entry name" value="Chitin_synth_2"/>
    <property type="match status" value="1"/>
</dbReference>
<feature type="region of interest" description="Disordered" evidence="13">
    <location>
        <begin position="1135"/>
        <end position="1188"/>
    </location>
</feature>
<feature type="transmembrane region" description="Helical" evidence="14">
    <location>
        <begin position="35"/>
        <end position="54"/>
    </location>
</feature>
<feature type="region of interest" description="Disordered" evidence="13">
    <location>
        <begin position="299"/>
        <end position="330"/>
    </location>
</feature>
<dbReference type="EC" id="2.4.1.16" evidence="2"/>
<feature type="transmembrane region" description="Helical" evidence="14">
    <location>
        <begin position="853"/>
        <end position="871"/>
    </location>
</feature>
<feature type="transmembrane region" description="Helical" evidence="14">
    <location>
        <begin position="195"/>
        <end position="214"/>
    </location>
</feature>
<feature type="compositionally biased region" description="Basic and acidic residues" evidence="13">
    <location>
        <begin position="495"/>
        <end position="505"/>
    </location>
</feature>
<feature type="transmembrane region" description="Helical" evidence="14">
    <location>
        <begin position="1073"/>
        <end position="1095"/>
    </location>
</feature>
<keyword evidence="6 14" id="KW-0812">Transmembrane</keyword>
<evidence type="ECO:0000313" key="15">
    <source>
        <dbReference type="EMBL" id="GFS24687.1"/>
    </source>
</evidence>
<dbReference type="SUPFAM" id="SSF53448">
    <property type="entry name" value="Nucleotide-diphospho-sugar transferases"/>
    <property type="match status" value="1"/>
</dbReference>
<feature type="transmembrane region" description="Helical" evidence="14">
    <location>
        <begin position="764"/>
        <end position="782"/>
    </location>
</feature>
<feature type="region of interest" description="Disordered" evidence="13">
    <location>
        <begin position="495"/>
        <end position="521"/>
    </location>
</feature>
<comment type="caution">
    <text evidence="15">The sequence shown here is derived from an EMBL/GenBank/DDBJ whole genome shotgun (WGS) entry which is preliminary data.</text>
</comment>
<feature type="transmembrane region" description="Helical" evidence="14">
    <location>
        <begin position="729"/>
        <end position="752"/>
    </location>
</feature>